<dbReference type="PANTHER" id="PTHR43638">
    <property type="entry name" value="OXIDOREDUCTASE, ALDO/KETO REDUCTASE FAMILY PROTEIN"/>
    <property type="match status" value="1"/>
</dbReference>
<dbReference type="EMBL" id="LRPO01000029">
    <property type="protein sequence ID" value="KWZ81489.1"/>
    <property type="molecule type" value="Genomic_DNA"/>
</dbReference>
<dbReference type="Gene3D" id="3.20.20.100">
    <property type="entry name" value="NADP-dependent oxidoreductase domain"/>
    <property type="match status" value="1"/>
</dbReference>
<evidence type="ECO:0000313" key="2">
    <source>
        <dbReference type="EMBL" id="KWZ81489.1"/>
    </source>
</evidence>
<name>A0A133KP73_BIFBI</name>
<sequence length="98" mass="11419">MDYLDMYLLHWRSSIPFAETVACMEEAVDDGLIRRRGVSNLNVDDMRELLRVTDGSHCCVDQMLYHLGSRGIEVDLLPWLRERHIPVMAYCTEPAHRN</sequence>
<dbReference type="Proteomes" id="UP000070092">
    <property type="component" value="Unassembled WGS sequence"/>
</dbReference>
<reference evidence="2 3" key="1">
    <citation type="submission" date="2016-01" db="EMBL/GenBank/DDBJ databases">
        <authorList>
            <person name="Oliw E.H."/>
        </authorList>
    </citation>
    <scope>NUCLEOTIDE SEQUENCE [LARGE SCALE GENOMIC DNA]</scope>
    <source>
        <strain evidence="2 3">MJR8628B</strain>
    </source>
</reference>
<dbReference type="SUPFAM" id="SSF51430">
    <property type="entry name" value="NAD(P)-linked oxidoreductase"/>
    <property type="match status" value="1"/>
</dbReference>
<gene>
    <name evidence="2" type="ORF">HMPREF3196_00953</name>
</gene>
<proteinExistence type="predicted"/>
<accession>A0A133KP73</accession>
<dbReference type="PATRIC" id="fig|1681.53.peg.940"/>
<evidence type="ECO:0000313" key="3">
    <source>
        <dbReference type="Proteomes" id="UP000070092"/>
    </source>
</evidence>
<organism evidence="2 3">
    <name type="scientific">Bifidobacterium bifidum</name>
    <dbReference type="NCBI Taxonomy" id="1681"/>
    <lineage>
        <taxon>Bacteria</taxon>
        <taxon>Bacillati</taxon>
        <taxon>Actinomycetota</taxon>
        <taxon>Actinomycetes</taxon>
        <taxon>Bifidobacteriales</taxon>
        <taxon>Bifidobacteriaceae</taxon>
        <taxon>Bifidobacterium</taxon>
    </lineage>
</organism>
<dbReference type="RefSeq" id="WP_061085942.1">
    <property type="nucleotide sequence ID" value="NZ_KQ955773.1"/>
</dbReference>
<protein>
    <recommendedName>
        <fullName evidence="1">NADP-dependent oxidoreductase domain-containing protein</fullName>
    </recommendedName>
</protein>
<dbReference type="InterPro" id="IPR036812">
    <property type="entry name" value="NAD(P)_OxRdtase_dom_sf"/>
</dbReference>
<dbReference type="InterPro" id="IPR023210">
    <property type="entry name" value="NADP_OxRdtase_dom"/>
</dbReference>
<dbReference type="AlphaFoldDB" id="A0A133KP73"/>
<feature type="domain" description="NADP-dependent oxidoreductase" evidence="1">
    <location>
        <begin position="2"/>
        <end position="90"/>
    </location>
</feature>
<evidence type="ECO:0000259" key="1">
    <source>
        <dbReference type="Pfam" id="PF00248"/>
    </source>
</evidence>
<dbReference type="PANTHER" id="PTHR43638:SF3">
    <property type="entry name" value="ALDEHYDE REDUCTASE"/>
    <property type="match status" value="1"/>
</dbReference>
<comment type="caution">
    <text evidence="2">The sequence shown here is derived from an EMBL/GenBank/DDBJ whole genome shotgun (WGS) entry which is preliminary data.</text>
</comment>
<dbReference type="Pfam" id="PF00248">
    <property type="entry name" value="Aldo_ket_red"/>
    <property type="match status" value="1"/>
</dbReference>